<dbReference type="NCBIfam" id="TIGR03263">
    <property type="entry name" value="guanyl_kin"/>
    <property type="match status" value="1"/>
</dbReference>
<dbReference type="InterPro" id="IPR027417">
    <property type="entry name" value="P-loop_NTPase"/>
</dbReference>
<dbReference type="STRING" id="1125712.HMPREF1316_1759"/>
<dbReference type="EMBL" id="AWEZ01000060">
    <property type="protein sequence ID" value="ERL07188.1"/>
    <property type="molecule type" value="Genomic_DNA"/>
</dbReference>
<accession>U2TLZ8</accession>
<reference evidence="13 14" key="1">
    <citation type="submission" date="2013-08" db="EMBL/GenBank/DDBJ databases">
        <authorList>
            <person name="Durkin A.S."/>
            <person name="Haft D.R."/>
            <person name="McCorrison J."/>
            <person name="Torralba M."/>
            <person name="Gillis M."/>
            <person name="Haft D.H."/>
            <person name="Methe B."/>
            <person name="Sutton G."/>
            <person name="Nelson K.E."/>
        </authorList>
    </citation>
    <scope>NUCLEOTIDE SEQUENCE [LARGE SCALE GENOMIC DNA]</scope>
    <source>
        <strain evidence="13 14">F0195</strain>
    </source>
</reference>
<dbReference type="InterPro" id="IPR008144">
    <property type="entry name" value="Guanylate_kin-like_dom"/>
</dbReference>
<dbReference type="PATRIC" id="fig|1125712.3.peg.1744"/>
<dbReference type="GO" id="GO:0005524">
    <property type="term" value="F:ATP binding"/>
    <property type="evidence" value="ECO:0007669"/>
    <property type="project" value="UniProtKB-UniRule"/>
</dbReference>
<keyword evidence="6 11" id="KW-0547">Nucleotide-binding</keyword>
<dbReference type="InterPro" id="IPR020590">
    <property type="entry name" value="Guanylate_kinase_CS"/>
</dbReference>
<keyword evidence="7 11" id="KW-0418">Kinase</keyword>
<dbReference type="FunFam" id="3.30.63.10:FF:000002">
    <property type="entry name" value="Guanylate kinase 1"/>
    <property type="match status" value="1"/>
</dbReference>
<evidence type="ECO:0000256" key="6">
    <source>
        <dbReference type="ARBA" id="ARBA00022741"/>
    </source>
</evidence>
<dbReference type="SUPFAM" id="SSF52540">
    <property type="entry name" value="P-loop containing nucleoside triphosphate hydrolases"/>
    <property type="match status" value="1"/>
</dbReference>
<comment type="caution">
    <text evidence="13">The sequence shown here is derived from an EMBL/GenBank/DDBJ whole genome shotgun (WGS) entry which is preliminary data.</text>
</comment>
<evidence type="ECO:0000256" key="8">
    <source>
        <dbReference type="ARBA" id="ARBA00022840"/>
    </source>
</evidence>
<feature type="binding site" evidence="11">
    <location>
        <begin position="12"/>
        <end position="19"/>
    </location>
    <ligand>
        <name>ATP</name>
        <dbReference type="ChEBI" id="CHEBI:30616"/>
    </ligand>
</feature>
<proteinExistence type="inferred from homology"/>
<evidence type="ECO:0000313" key="14">
    <source>
        <dbReference type="Proteomes" id="UP000016638"/>
    </source>
</evidence>
<dbReference type="PROSITE" id="PS50052">
    <property type="entry name" value="GUANYLATE_KINASE_2"/>
    <property type="match status" value="1"/>
</dbReference>
<evidence type="ECO:0000256" key="4">
    <source>
        <dbReference type="ARBA" id="ARBA00016296"/>
    </source>
</evidence>
<keyword evidence="5 11" id="KW-0808">Transferase</keyword>
<dbReference type="Pfam" id="PF00625">
    <property type="entry name" value="Guanylate_kin"/>
    <property type="match status" value="1"/>
</dbReference>
<dbReference type="OrthoDB" id="9808150at2"/>
<protein>
    <recommendedName>
        <fullName evidence="4 11">Guanylate kinase</fullName>
        <ecNumber evidence="3 11">2.7.4.8</ecNumber>
    </recommendedName>
    <alternativeName>
        <fullName evidence="9 11">GMP kinase</fullName>
    </alternativeName>
</protein>
<evidence type="ECO:0000313" key="13">
    <source>
        <dbReference type="EMBL" id="ERL07188.1"/>
    </source>
</evidence>
<evidence type="ECO:0000256" key="1">
    <source>
        <dbReference type="ARBA" id="ARBA00003531"/>
    </source>
</evidence>
<feature type="domain" description="Guanylate kinase-like" evidence="12">
    <location>
        <begin position="5"/>
        <end position="183"/>
    </location>
</feature>
<keyword evidence="11" id="KW-0963">Cytoplasm</keyword>
<comment type="catalytic activity">
    <reaction evidence="10 11">
        <text>GMP + ATP = GDP + ADP</text>
        <dbReference type="Rhea" id="RHEA:20780"/>
        <dbReference type="ChEBI" id="CHEBI:30616"/>
        <dbReference type="ChEBI" id="CHEBI:58115"/>
        <dbReference type="ChEBI" id="CHEBI:58189"/>
        <dbReference type="ChEBI" id="CHEBI:456216"/>
        <dbReference type="EC" id="2.7.4.8"/>
    </reaction>
</comment>
<keyword evidence="8 11" id="KW-0067">ATP-binding</keyword>
<evidence type="ECO:0000256" key="2">
    <source>
        <dbReference type="ARBA" id="ARBA00005790"/>
    </source>
</evidence>
<name>U2TLZ8_9ACTN</name>
<evidence type="ECO:0000256" key="11">
    <source>
        <dbReference type="HAMAP-Rule" id="MF_00328"/>
    </source>
</evidence>
<comment type="subcellular location">
    <subcellularLocation>
        <location evidence="11">Cytoplasm</location>
    </subcellularLocation>
</comment>
<evidence type="ECO:0000256" key="9">
    <source>
        <dbReference type="ARBA" id="ARBA00030128"/>
    </source>
</evidence>
<dbReference type="GO" id="GO:0004385">
    <property type="term" value="F:GMP kinase activity"/>
    <property type="evidence" value="ECO:0007669"/>
    <property type="project" value="UniProtKB-UniRule"/>
</dbReference>
<organism evidence="13 14">
    <name type="scientific">Olsenella profusa F0195</name>
    <dbReference type="NCBI Taxonomy" id="1125712"/>
    <lineage>
        <taxon>Bacteria</taxon>
        <taxon>Bacillati</taxon>
        <taxon>Actinomycetota</taxon>
        <taxon>Coriobacteriia</taxon>
        <taxon>Coriobacteriales</taxon>
        <taxon>Atopobiaceae</taxon>
        <taxon>Olsenella</taxon>
    </lineage>
</organism>
<comment type="function">
    <text evidence="1 11">Essential for recycling GMP and indirectly, cGMP.</text>
</comment>
<dbReference type="Gene3D" id="3.40.50.300">
    <property type="entry name" value="P-loop containing nucleotide triphosphate hydrolases"/>
    <property type="match status" value="1"/>
</dbReference>
<evidence type="ECO:0000256" key="7">
    <source>
        <dbReference type="ARBA" id="ARBA00022777"/>
    </source>
</evidence>
<dbReference type="InterPro" id="IPR017665">
    <property type="entry name" value="Guanylate_kinase"/>
</dbReference>
<evidence type="ECO:0000256" key="5">
    <source>
        <dbReference type="ARBA" id="ARBA00022679"/>
    </source>
</evidence>
<dbReference type="PANTHER" id="PTHR23117:SF13">
    <property type="entry name" value="GUANYLATE KINASE"/>
    <property type="match status" value="1"/>
</dbReference>
<gene>
    <name evidence="11 13" type="primary">gmk</name>
    <name evidence="13" type="ORF">HMPREF1316_1759</name>
</gene>
<dbReference type="PANTHER" id="PTHR23117">
    <property type="entry name" value="GUANYLATE KINASE-RELATED"/>
    <property type="match status" value="1"/>
</dbReference>
<dbReference type="AlphaFoldDB" id="U2TLZ8"/>
<evidence type="ECO:0000256" key="3">
    <source>
        <dbReference type="ARBA" id="ARBA00012961"/>
    </source>
</evidence>
<dbReference type="eggNOG" id="COG0194">
    <property type="taxonomic scope" value="Bacteria"/>
</dbReference>
<evidence type="ECO:0000259" key="12">
    <source>
        <dbReference type="PROSITE" id="PS50052"/>
    </source>
</evidence>
<dbReference type="EC" id="2.7.4.8" evidence="3 11"/>
<dbReference type="HAMAP" id="MF_00328">
    <property type="entry name" value="Guanylate_kinase"/>
    <property type="match status" value="1"/>
</dbReference>
<dbReference type="PROSITE" id="PS00856">
    <property type="entry name" value="GUANYLATE_KINASE_1"/>
    <property type="match status" value="1"/>
</dbReference>
<dbReference type="SMART" id="SM00072">
    <property type="entry name" value="GuKc"/>
    <property type="match status" value="1"/>
</dbReference>
<comment type="similarity">
    <text evidence="2 11">Belongs to the guanylate kinase family.</text>
</comment>
<dbReference type="Proteomes" id="UP000016638">
    <property type="component" value="Unassembled WGS sequence"/>
</dbReference>
<dbReference type="RefSeq" id="WP_021726599.1">
    <property type="nucleotide sequence ID" value="NZ_AWEZ01000060.1"/>
</dbReference>
<keyword evidence="14" id="KW-1185">Reference proteome</keyword>
<dbReference type="InterPro" id="IPR008145">
    <property type="entry name" value="GK/Ca_channel_bsu"/>
</dbReference>
<dbReference type="CDD" id="cd00071">
    <property type="entry name" value="GMPK"/>
    <property type="match status" value="1"/>
</dbReference>
<sequence length="187" mass="20914">MGQTPRLFVISGPSGAGKGTLLARVRKRHPNLGLAVSATTREPRPGEVDGVSYHFLDEEEFSRRVRAGEFLEWANVHGHRYGTLKGDVDALLASGTSVILEIDVQGALNVLRLMPDAVLIFIEPPSLEELERRLRQRGTEDEGQLRLRLRNARSELELADKYDERIVNDDVDAASDRLLQIIRSYEG</sequence>
<dbReference type="Gene3D" id="3.30.63.10">
    <property type="entry name" value="Guanylate Kinase phosphate binding domain"/>
    <property type="match status" value="1"/>
</dbReference>
<dbReference type="GO" id="GO:0005829">
    <property type="term" value="C:cytosol"/>
    <property type="evidence" value="ECO:0007669"/>
    <property type="project" value="TreeGrafter"/>
</dbReference>
<evidence type="ECO:0000256" key="10">
    <source>
        <dbReference type="ARBA" id="ARBA00048594"/>
    </source>
</evidence>